<gene>
    <name evidence="2" type="ORF">XELAEV_18003714mg</name>
</gene>
<dbReference type="EMBL" id="KV467716">
    <property type="protein sequence ID" value="OCT56002.1"/>
    <property type="molecule type" value="Genomic_DNA"/>
</dbReference>
<evidence type="ECO:0000313" key="2">
    <source>
        <dbReference type="EMBL" id="OCT56002.1"/>
    </source>
</evidence>
<keyword evidence="1" id="KW-0472">Membrane</keyword>
<organism evidence="2">
    <name type="scientific">Xenopus laevis</name>
    <name type="common">African clawed frog</name>
    <dbReference type="NCBI Taxonomy" id="8355"/>
    <lineage>
        <taxon>Eukaryota</taxon>
        <taxon>Metazoa</taxon>
        <taxon>Chordata</taxon>
        <taxon>Craniata</taxon>
        <taxon>Vertebrata</taxon>
        <taxon>Euteleostomi</taxon>
        <taxon>Amphibia</taxon>
        <taxon>Batrachia</taxon>
        <taxon>Anura</taxon>
        <taxon>Pipoidea</taxon>
        <taxon>Pipidae</taxon>
        <taxon>Xenopodinae</taxon>
        <taxon>Xenopus</taxon>
        <taxon>Xenopus</taxon>
    </lineage>
</organism>
<name>A0A974BQ35_XENLA</name>
<keyword evidence="1" id="KW-1133">Transmembrane helix</keyword>
<proteinExistence type="predicted"/>
<keyword evidence="1" id="KW-0812">Transmembrane</keyword>
<sequence>MATLILSSLLPRVGDSPTPSMHCSLTPALLFTSYSTLNRNLLLHHFRGSFRVPSCARLLKSAVRHLPRLSFVRYLCRPSCTAIFTRSISYCASVSSIITAMLCSLFLLTVYQASG</sequence>
<dbReference type="AlphaFoldDB" id="A0A974BQ35"/>
<evidence type="ECO:0000256" key="1">
    <source>
        <dbReference type="SAM" id="Phobius"/>
    </source>
</evidence>
<reference evidence="2" key="1">
    <citation type="submission" date="2016-05" db="EMBL/GenBank/DDBJ databases">
        <title>WGS assembly of Xenopus laevis.</title>
        <authorList>
            <person name="Session A."/>
            <person name="Uno Y."/>
            <person name="Kwon T."/>
            <person name="Chapman J."/>
            <person name="Toyoda A."/>
            <person name="Takahashi S."/>
            <person name="Fukui A."/>
            <person name="Hikosaka A."/>
            <person name="Putnam N."/>
            <person name="Stites J."/>
            <person name="Van Heeringen S."/>
            <person name="Quigley I."/>
            <person name="Heinz S."/>
            <person name="Hellsten U."/>
            <person name="Lyons J."/>
            <person name="Suzuki A."/>
            <person name="Kondo M."/>
            <person name="Ogino H."/>
            <person name="Ochi H."/>
            <person name="Bogdanovic O."/>
            <person name="Lister R."/>
            <person name="Georgiou G."/>
            <person name="Paranjpe S."/>
            <person name="Van Kruijsbergen I."/>
            <person name="Mozaffari S."/>
            <person name="Shu S."/>
            <person name="Schmutz J."/>
            <person name="Jenkins J."/>
            <person name="Grimwood J."/>
            <person name="Carlson J."/>
            <person name="Mitros T."/>
            <person name="Simakov O."/>
            <person name="Heald R."/>
            <person name="Miller K."/>
            <person name="Haudenschild C."/>
            <person name="Kuroki Y."/>
            <person name="Tanaka T."/>
            <person name="Michiue T."/>
            <person name="Watanabe M."/>
            <person name="Kinoshita T."/>
            <person name="Ohta Y."/>
            <person name="Mawaribuchi S."/>
            <person name="Suzuki Y."/>
            <person name="Haramoto Y."/>
            <person name="Yamamoto T."/>
            <person name="Takagi C."/>
            <person name="Kitzman J."/>
            <person name="Shendure J."/>
            <person name="Nakayama T."/>
            <person name="Izutsu Y."/>
            <person name="Robert J."/>
            <person name="Dichmann D."/>
            <person name="Flajnik M."/>
            <person name="Houston D."/>
            <person name="Marcotte E."/>
            <person name="Wallingford J."/>
            <person name="Ito Y."/>
            <person name="Asashima M."/>
            <person name="Ueno N."/>
            <person name="Matsuda Y."/>
            <person name="Jan Veenstra G."/>
            <person name="Fujiyama A."/>
            <person name="Harland R."/>
            <person name="Taira M."/>
            <person name="Rokhsar D.S."/>
        </authorList>
    </citation>
    <scope>NUCLEOTIDE SEQUENCE</scope>
    <source>
        <strain evidence="2">J</strain>
        <tissue evidence="2">Blood</tissue>
    </source>
</reference>
<accession>A0A974BQ35</accession>
<feature type="transmembrane region" description="Helical" evidence="1">
    <location>
        <begin position="87"/>
        <end position="111"/>
    </location>
</feature>
<dbReference type="Proteomes" id="UP000694892">
    <property type="component" value="Unassembled WGS sequence"/>
</dbReference>
<protein>
    <submittedName>
        <fullName evidence="2">Uncharacterized protein</fullName>
    </submittedName>
</protein>